<evidence type="ECO:0000256" key="2">
    <source>
        <dbReference type="ARBA" id="ARBA00005814"/>
    </source>
</evidence>
<dbReference type="PROSITE" id="PS50893">
    <property type="entry name" value="ABC_TRANSPORTER_2"/>
    <property type="match status" value="1"/>
</dbReference>
<dbReference type="EMBL" id="KI669240">
    <property type="protein sequence ID" value="ETN68593.1"/>
    <property type="molecule type" value="Genomic_DNA"/>
</dbReference>
<dbReference type="KEGG" id="nai:NECAME_05557"/>
<dbReference type="InterPro" id="IPR003439">
    <property type="entry name" value="ABC_transporter-like_ATP-bd"/>
</dbReference>
<dbReference type="OrthoDB" id="66620at2759"/>
<dbReference type="GO" id="GO:0005886">
    <property type="term" value="C:plasma membrane"/>
    <property type="evidence" value="ECO:0007669"/>
    <property type="project" value="TreeGrafter"/>
</dbReference>
<evidence type="ECO:0000256" key="8">
    <source>
        <dbReference type="ARBA" id="ARBA00023136"/>
    </source>
</evidence>
<dbReference type="SUPFAM" id="SSF52540">
    <property type="entry name" value="P-loop containing nucleoside triphosphate hydrolases"/>
    <property type="match status" value="1"/>
</dbReference>
<dbReference type="GO" id="GO:0016887">
    <property type="term" value="F:ATP hydrolysis activity"/>
    <property type="evidence" value="ECO:0007669"/>
    <property type="project" value="InterPro"/>
</dbReference>
<evidence type="ECO:0000313" key="10">
    <source>
        <dbReference type="EMBL" id="ETN68593.1"/>
    </source>
</evidence>
<keyword evidence="11" id="KW-1185">Reference proteome</keyword>
<dbReference type="InterPro" id="IPR027417">
    <property type="entry name" value="P-loop_NTPase"/>
</dbReference>
<dbReference type="STRING" id="51031.W2SGB7"/>
<accession>W2SGB7</accession>
<evidence type="ECO:0000313" key="11">
    <source>
        <dbReference type="Proteomes" id="UP000053676"/>
    </source>
</evidence>
<comment type="subcellular location">
    <subcellularLocation>
        <location evidence="1">Membrane</location>
        <topology evidence="1">Multi-pass membrane protein</topology>
    </subcellularLocation>
</comment>
<name>W2SGB7_NECAM</name>
<keyword evidence="7" id="KW-1133">Transmembrane helix</keyword>
<proteinExistence type="inferred from homology"/>
<dbReference type="GO" id="GO:0042626">
    <property type="term" value="F:ATPase-coupled transmembrane transporter activity"/>
    <property type="evidence" value="ECO:0007669"/>
    <property type="project" value="TreeGrafter"/>
</dbReference>
<dbReference type="PANTHER" id="PTHR48041">
    <property type="entry name" value="ABC TRANSPORTER G FAMILY MEMBER 28"/>
    <property type="match status" value="1"/>
</dbReference>
<comment type="similarity">
    <text evidence="2">Belongs to the ABC transporter superfamily. ABCG family. Eye pigment precursor importer (TC 3.A.1.204) subfamily.</text>
</comment>
<evidence type="ECO:0000256" key="7">
    <source>
        <dbReference type="ARBA" id="ARBA00022989"/>
    </source>
</evidence>
<dbReference type="PANTHER" id="PTHR48041:SF131">
    <property type="entry name" value="ABC TRANSPORTER DOMAIN-CONTAINING PROTEIN"/>
    <property type="match status" value="1"/>
</dbReference>
<dbReference type="AlphaFoldDB" id="W2SGB7"/>
<evidence type="ECO:0000259" key="9">
    <source>
        <dbReference type="PROSITE" id="PS50893"/>
    </source>
</evidence>
<evidence type="ECO:0000256" key="6">
    <source>
        <dbReference type="ARBA" id="ARBA00022840"/>
    </source>
</evidence>
<dbReference type="InterPro" id="IPR050352">
    <property type="entry name" value="ABCG_transporters"/>
</dbReference>
<evidence type="ECO:0000256" key="1">
    <source>
        <dbReference type="ARBA" id="ARBA00004141"/>
    </source>
</evidence>
<dbReference type="InterPro" id="IPR003593">
    <property type="entry name" value="AAA+_ATPase"/>
</dbReference>
<protein>
    <submittedName>
        <fullName evidence="10">ABC transporter, ATP-binding protein</fullName>
    </submittedName>
</protein>
<dbReference type="SMART" id="SM00382">
    <property type="entry name" value="AAA"/>
    <property type="match status" value="1"/>
</dbReference>
<gene>
    <name evidence="10" type="ORF">NECAME_05557</name>
</gene>
<dbReference type="GO" id="GO:0005524">
    <property type="term" value="F:ATP binding"/>
    <property type="evidence" value="ECO:0007669"/>
    <property type="project" value="UniProtKB-KW"/>
</dbReference>
<feature type="domain" description="ABC transporter" evidence="9">
    <location>
        <begin position="27"/>
        <end position="253"/>
    </location>
</feature>
<organism evidence="10 11">
    <name type="scientific">Necator americanus</name>
    <name type="common">Human hookworm</name>
    <dbReference type="NCBI Taxonomy" id="51031"/>
    <lineage>
        <taxon>Eukaryota</taxon>
        <taxon>Metazoa</taxon>
        <taxon>Ecdysozoa</taxon>
        <taxon>Nematoda</taxon>
        <taxon>Chromadorea</taxon>
        <taxon>Rhabditida</taxon>
        <taxon>Rhabditina</taxon>
        <taxon>Rhabditomorpha</taxon>
        <taxon>Strongyloidea</taxon>
        <taxon>Ancylostomatidae</taxon>
        <taxon>Bunostominae</taxon>
        <taxon>Necator</taxon>
    </lineage>
</organism>
<dbReference type="Gene3D" id="3.40.50.300">
    <property type="entry name" value="P-loop containing nucleotide triphosphate hydrolases"/>
    <property type="match status" value="1"/>
</dbReference>
<keyword evidence="6 10" id="KW-0067">ATP-binding</keyword>
<evidence type="ECO:0000256" key="4">
    <source>
        <dbReference type="ARBA" id="ARBA00022692"/>
    </source>
</evidence>
<evidence type="ECO:0000256" key="5">
    <source>
        <dbReference type="ARBA" id="ARBA00022741"/>
    </source>
</evidence>
<dbReference type="Pfam" id="PF00005">
    <property type="entry name" value="ABC_tran"/>
    <property type="match status" value="1"/>
</dbReference>
<keyword evidence="3" id="KW-0813">Transport</keyword>
<sequence>MSAEPVSKATLSAEEARHSRSQQWVSILWKDIRVSTKKGRLILSGVSGIALPGEVIAIMGASAAGKTTLLNTLLHRNLQGLTVEGDVLVNGQKIGSAVTSVSAYVQQEDLFVGTLTVREHLMIMAMLKLPSSFSSSMRAARVEQVGPIISKVEMKNDRHHHADAPELPKAVIRTITYISVTGGEMKRLAFASKMLSNPPLLFCDEPTTGLDSHMAQVVVKASHFKSAHLLTAMIINAAVLRGSNRCLREARQYCAR</sequence>
<reference evidence="11" key="1">
    <citation type="journal article" date="2014" name="Nat. Genet.">
        <title>Genome of the human hookworm Necator americanus.</title>
        <authorList>
            <person name="Tang Y.T."/>
            <person name="Gao X."/>
            <person name="Rosa B.A."/>
            <person name="Abubucker S."/>
            <person name="Hallsworth-Pepin K."/>
            <person name="Martin J."/>
            <person name="Tyagi R."/>
            <person name="Heizer E."/>
            <person name="Zhang X."/>
            <person name="Bhonagiri-Palsikar V."/>
            <person name="Minx P."/>
            <person name="Warren W.C."/>
            <person name="Wang Q."/>
            <person name="Zhan B."/>
            <person name="Hotez P.J."/>
            <person name="Sternberg P.W."/>
            <person name="Dougall A."/>
            <person name="Gaze S.T."/>
            <person name="Mulvenna J."/>
            <person name="Sotillo J."/>
            <person name="Ranganathan S."/>
            <person name="Rabelo E.M."/>
            <person name="Wilson R.K."/>
            <person name="Felgner P.L."/>
            <person name="Bethony J."/>
            <person name="Hawdon J.M."/>
            <person name="Gasser R.B."/>
            <person name="Loukas A."/>
            <person name="Mitreva M."/>
        </authorList>
    </citation>
    <scope>NUCLEOTIDE SEQUENCE [LARGE SCALE GENOMIC DNA]</scope>
</reference>
<keyword evidence="8" id="KW-0472">Membrane</keyword>
<evidence type="ECO:0000256" key="3">
    <source>
        <dbReference type="ARBA" id="ARBA00022448"/>
    </source>
</evidence>
<dbReference type="OMA" id="IISKVEM"/>
<keyword evidence="4" id="KW-0812">Transmembrane</keyword>
<keyword evidence="5" id="KW-0547">Nucleotide-binding</keyword>
<dbReference type="Proteomes" id="UP000053676">
    <property type="component" value="Unassembled WGS sequence"/>
</dbReference>